<accession>A0ABX2F3D5</accession>
<keyword evidence="1" id="KW-0472">Membrane</keyword>
<name>A0ABX2F3D5_9PSEU</name>
<sequence>MTLRDRYIAALDGALAQAALLIAVVIRLSALAVVAFAVPFVWRKFSEPALALVLLAGLALCTCVVLLIWRRAGMVTRAGLAVDIPMGPAAMLANASITPYWPQGWSFFTFPYTVLLSLTLGMAVRSALGAVLAGLTWSGGYTLAVSVFHHVDPVATLGVVPGYVAYTVIGWAAVRAQRRADAEIVEARRREVTSATQLAVERERHRHVRALHDRILQTLEALAYSDLITDQNQREVVRSRAAWLRRLVETEATPVGNDLHRVAEEARAAGLSVDLHDRRLRAERPNEKNLAVLAGAARTLLLSLADHNQAVVVRADIDDAKVLLTILVTRGTTPPDAESVVRARETLIAAGGGLLLEPDPYAELWVPA</sequence>
<keyword evidence="1" id="KW-0812">Transmembrane</keyword>
<keyword evidence="3" id="KW-1185">Reference proteome</keyword>
<proteinExistence type="predicted"/>
<evidence type="ECO:0000313" key="3">
    <source>
        <dbReference type="Proteomes" id="UP000763557"/>
    </source>
</evidence>
<evidence type="ECO:0000256" key="1">
    <source>
        <dbReference type="SAM" id="Phobius"/>
    </source>
</evidence>
<organism evidence="2 3">
    <name type="scientific">Kibdelosporangium persicum</name>
    <dbReference type="NCBI Taxonomy" id="2698649"/>
    <lineage>
        <taxon>Bacteria</taxon>
        <taxon>Bacillati</taxon>
        <taxon>Actinomycetota</taxon>
        <taxon>Actinomycetes</taxon>
        <taxon>Pseudonocardiales</taxon>
        <taxon>Pseudonocardiaceae</taxon>
        <taxon>Kibdelosporangium</taxon>
    </lineage>
</organism>
<gene>
    <name evidence="2" type="ORF">GC106_30320</name>
</gene>
<dbReference type="Proteomes" id="UP000763557">
    <property type="component" value="Unassembled WGS sequence"/>
</dbReference>
<evidence type="ECO:0008006" key="4">
    <source>
        <dbReference type="Google" id="ProtNLM"/>
    </source>
</evidence>
<keyword evidence="1" id="KW-1133">Transmembrane helix</keyword>
<evidence type="ECO:0000313" key="2">
    <source>
        <dbReference type="EMBL" id="NRN65817.1"/>
    </source>
</evidence>
<dbReference type="RefSeq" id="WP_173130559.1">
    <property type="nucleotide sequence ID" value="NZ_CBCSGW010000026.1"/>
</dbReference>
<reference evidence="2 3" key="1">
    <citation type="submission" date="2020-01" db="EMBL/GenBank/DDBJ databases">
        <title>Kibdelosporangium persica a novel Actinomycetes from a hot desert in Iran.</title>
        <authorList>
            <person name="Safaei N."/>
            <person name="Zaburannyi N."/>
            <person name="Mueller R."/>
            <person name="Wink J."/>
        </authorList>
    </citation>
    <scope>NUCLEOTIDE SEQUENCE [LARGE SCALE GENOMIC DNA]</scope>
    <source>
        <strain evidence="2 3">4NS15</strain>
    </source>
</reference>
<comment type="caution">
    <text evidence="2">The sequence shown here is derived from an EMBL/GenBank/DDBJ whole genome shotgun (WGS) entry which is preliminary data.</text>
</comment>
<dbReference type="EMBL" id="JAAATY010000007">
    <property type="protein sequence ID" value="NRN65817.1"/>
    <property type="molecule type" value="Genomic_DNA"/>
</dbReference>
<feature type="transmembrane region" description="Helical" evidence="1">
    <location>
        <begin position="48"/>
        <end position="68"/>
    </location>
</feature>
<protein>
    <recommendedName>
        <fullName evidence="4">Signal transduction histidine kinase</fullName>
    </recommendedName>
</protein>
<feature type="transmembrane region" description="Helical" evidence="1">
    <location>
        <begin position="20"/>
        <end position="42"/>
    </location>
</feature>
<feature type="transmembrane region" description="Helical" evidence="1">
    <location>
        <begin position="154"/>
        <end position="174"/>
    </location>
</feature>